<proteinExistence type="predicted"/>
<keyword evidence="1" id="KW-0472">Membrane</keyword>
<gene>
    <name evidence="4" type="ORF">IZU98_14040</name>
</gene>
<evidence type="ECO:0000313" key="5">
    <source>
        <dbReference type="Proteomes" id="UP000594430"/>
    </source>
</evidence>
<dbReference type="GeneID" id="93442732"/>
<feature type="transmembrane region" description="Helical" evidence="1">
    <location>
        <begin position="147"/>
        <end position="170"/>
    </location>
</feature>
<dbReference type="Proteomes" id="UP000594430">
    <property type="component" value="Chromosome"/>
</dbReference>
<dbReference type="EMBL" id="CP064946">
    <property type="protein sequence ID" value="QPH47531.1"/>
    <property type="molecule type" value="Genomic_DNA"/>
</dbReference>
<dbReference type="GO" id="GO:0003677">
    <property type="term" value="F:DNA binding"/>
    <property type="evidence" value="ECO:0007669"/>
    <property type="project" value="InterPro"/>
</dbReference>
<dbReference type="GO" id="GO:0006352">
    <property type="term" value="P:DNA-templated transcription initiation"/>
    <property type="evidence" value="ECO:0007669"/>
    <property type="project" value="InterPro"/>
</dbReference>
<dbReference type="Gene3D" id="1.10.10.10">
    <property type="entry name" value="Winged helix-like DNA-binding domain superfamily/Winged helix DNA-binding domain"/>
    <property type="match status" value="1"/>
</dbReference>
<protein>
    <submittedName>
        <fullName evidence="4">DUF4880 domain-containing protein</fullName>
    </submittedName>
</protein>
<dbReference type="InterPro" id="IPR013324">
    <property type="entry name" value="RNA_pol_sigma_r3/r4-like"/>
</dbReference>
<dbReference type="Pfam" id="PF08281">
    <property type="entry name" value="Sigma70_r4_2"/>
    <property type="match status" value="1"/>
</dbReference>
<evidence type="ECO:0000259" key="2">
    <source>
        <dbReference type="Pfam" id="PF08281"/>
    </source>
</evidence>
<keyword evidence="1" id="KW-1133">Transmembrane helix</keyword>
<evidence type="ECO:0000259" key="3">
    <source>
        <dbReference type="Pfam" id="PF16220"/>
    </source>
</evidence>
<dbReference type="GO" id="GO:0016987">
    <property type="term" value="F:sigma factor activity"/>
    <property type="evidence" value="ECO:0007669"/>
    <property type="project" value="InterPro"/>
</dbReference>
<sequence length="171" mass="19059">MTRMLLRLPTPLPKHAADSDAALLLALKRLPRAARQVFLLSRLDQLAQARVATRLGLPLRSVERLMVQALLAVQPRPDAPTRQAAQWYVRLQSPDVTACERIDFRRWLDASPNHLQAFHATELCWRSLYEPALALGRDGWYRKGRAALALGGCSFAAALGMAVLIMLGLWA</sequence>
<dbReference type="InterPro" id="IPR036388">
    <property type="entry name" value="WH-like_DNA-bd_sf"/>
</dbReference>
<feature type="domain" description="RNA polymerase sigma factor 70 region 4 type 2" evidence="2">
    <location>
        <begin position="22"/>
        <end position="71"/>
    </location>
</feature>
<dbReference type="RefSeq" id="WP_028686561.1">
    <property type="nucleotide sequence ID" value="NZ_BQIN01000005.1"/>
</dbReference>
<evidence type="ECO:0000256" key="1">
    <source>
        <dbReference type="SAM" id="Phobius"/>
    </source>
</evidence>
<accession>A0A7S9Q1B1</accession>
<dbReference type="InterPro" id="IPR032623">
    <property type="entry name" value="FecR_N"/>
</dbReference>
<keyword evidence="1" id="KW-0812">Transmembrane</keyword>
<evidence type="ECO:0000313" key="4">
    <source>
        <dbReference type="EMBL" id="QPH47531.1"/>
    </source>
</evidence>
<dbReference type="SUPFAM" id="SSF88659">
    <property type="entry name" value="Sigma3 and sigma4 domains of RNA polymerase sigma factors"/>
    <property type="match status" value="1"/>
</dbReference>
<name>A0A7S9Q1B1_9PSED</name>
<dbReference type="AlphaFoldDB" id="A0A7S9Q1B1"/>
<organism evidence="4 5">
    <name type="scientific">Pseudomonas fulva</name>
    <dbReference type="NCBI Taxonomy" id="47880"/>
    <lineage>
        <taxon>Bacteria</taxon>
        <taxon>Pseudomonadati</taxon>
        <taxon>Pseudomonadota</taxon>
        <taxon>Gammaproteobacteria</taxon>
        <taxon>Pseudomonadales</taxon>
        <taxon>Pseudomonadaceae</taxon>
        <taxon>Pseudomonas</taxon>
    </lineage>
</organism>
<dbReference type="Pfam" id="PF16220">
    <property type="entry name" value="DUF4880"/>
    <property type="match status" value="1"/>
</dbReference>
<reference evidence="4 5" key="1">
    <citation type="submission" date="2020-11" db="EMBL/GenBank/DDBJ databases">
        <title>Pseudomonas fulva producing VIM-24.</title>
        <authorList>
            <person name="Liu S."/>
        </authorList>
    </citation>
    <scope>NUCLEOTIDE SEQUENCE [LARGE SCALE GENOMIC DNA]</scope>
    <source>
        <strain evidence="4 5">ZDHY414</strain>
    </source>
</reference>
<dbReference type="InterPro" id="IPR013249">
    <property type="entry name" value="RNA_pol_sigma70_r4_t2"/>
</dbReference>
<feature type="domain" description="FecR N-terminal" evidence="3">
    <location>
        <begin position="82"/>
        <end position="122"/>
    </location>
</feature>